<evidence type="ECO:0000259" key="2">
    <source>
        <dbReference type="Pfam" id="PF15978"/>
    </source>
</evidence>
<keyword evidence="4" id="KW-1185">Reference proteome</keyword>
<evidence type="ECO:0000256" key="1">
    <source>
        <dbReference type="SAM" id="Phobius"/>
    </source>
</evidence>
<keyword evidence="1" id="KW-0812">Transmembrane</keyword>
<comment type="caution">
    <text evidence="3">The sequence shown here is derived from an EMBL/GenBank/DDBJ whole genome shotgun (WGS) entry which is preliminary data.</text>
</comment>
<gene>
    <name evidence="3" type="ORF">JOD17_003402</name>
</gene>
<proteinExistence type="predicted"/>
<organism evidence="3 4">
    <name type="scientific">Geomicrobium sediminis</name>
    <dbReference type="NCBI Taxonomy" id="1347788"/>
    <lineage>
        <taxon>Bacteria</taxon>
        <taxon>Bacillati</taxon>
        <taxon>Bacillota</taxon>
        <taxon>Bacilli</taxon>
        <taxon>Bacillales</taxon>
        <taxon>Geomicrobium</taxon>
    </lineage>
</organism>
<reference evidence="3 4" key="1">
    <citation type="submission" date="2021-01" db="EMBL/GenBank/DDBJ databases">
        <title>Genomic Encyclopedia of Type Strains, Phase IV (KMG-IV): sequencing the most valuable type-strain genomes for metagenomic binning, comparative biology and taxonomic classification.</title>
        <authorList>
            <person name="Goeker M."/>
        </authorList>
    </citation>
    <scope>NUCLEOTIDE SEQUENCE [LARGE SCALE GENOMIC DNA]</scope>
    <source>
        <strain evidence="3 4">DSM 25540</strain>
    </source>
</reference>
<dbReference type="InterPro" id="IPR032750">
    <property type="entry name" value="TnsD_C"/>
</dbReference>
<evidence type="ECO:0000313" key="3">
    <source>
        <dbReference type="EMBL" id="MBM7634300.1"/>
    </source>
</evidence>
<keyword evidence="1" id="KW-0472">Membrane</keyword>
<feature type="transmembrane region" description="Helical" evidence="1">
    <location>
        <begin position="13"/>
        <end position="33"/>
    </location>
</feature>
<protein>
    <recommendedName>
        <fullName evidence="2">Transposon Tn7 transposition protein TnsD C-terminal domain-containing protein</fullName>
    </recommendedName>
</protein>
<sequence>MKSVQHCNDHEEFHYGVLLFVLHLKNYCLLLNVRRQPKRKIEKKSGLNEKMTYQALSKVLHVHVSTIVKYAKLTRKCSSDNIEAEKSIKKELSKDQEQWLELVATNPTFTKTMIKHGNINLYQRLYRNNYDWLMGSTPNILSRKPKERISWLERDKNLLPKVVKIYIDWDNEANKFHRITMTAIGKKLNQVSLITQHLNKMSLTRGFIEEITEDPESFQRRRMDYILGVMSKDRVLKVWEVLKLTG</sequence>
<keyword evidence="1" id="KW-1133">Transmembrane helix</keyword>
<dbReference type="EMBL" id="JAFBEC010000011">
    <property type="protein sequence ID" value="MBM7634300.1"/>
    <property type="molecule type" value="Genomic_DNA"/>
</dbReference>
<evidence type="ECO:0000313" key="4">
    <source>
        <dbReference type="Proteomes" id="UP000741863"/>
    </source>
</evidence>
<dbReference type="Proteomes" id="UP000741863">
    <property type="component" value="Unassembled WGS sequence"/>
</dbReference>
<accession>A0ABS2PGY9</accession>
<name>A0ABS2PGY9_9BACL</name>
<feature type="domain" description="Transposon Tn7 transposition protein TnsD C-terminal" evidence="2">
    <location>
        <begin position="34"/>
        <end position="208"/>
    </location>
</feature>
<dbReference type="Pfam" id="PF15978">
    <property type="entry name" value="TnsD"/>
    <property type="match status" value="1"/>
</dbReference>